<dbReference type="EMBL" id="MFFT01000006">
    <property type="protein sequence ID" value="OGF23530.1"/>
    <property type="molecule type" value="Genomic_DNA"/>
</dbReference>
<evidence type="ECO:0000313" key="1">
    <source>
        <dbReference type="EMBL" id="OGF23530.1"/>
    </source>
</evidence>
<accession>A0A1F5S9Z6</accession>
<dbReference type="Proteomes" id="UP000176877">
    <property type="component" value="Unassembled WGS sequence"/>
</dbReference>
<sequence length="78" mass="9488">MAEFKRKKGESFESFLRRFNKKMQQSGKLYLARQIQHVQPKINKTQQQKRALVGMKLKSNREYLKKIGKLKEEPRKHW</sequence>
<gene>
    <name evidence="1" type="ORF">A3D45_01370</name>
</gene>
<dbReference type="AlphaFoldDB" id="A0A1F5S9Z6"/>
<proteinExistence type="predicted"/>
<name>A0A1F5S9Z6_9BACT</name>
<evidence type="ECO:0000313" key="2">
    <source>
        <dbReference type="Proteomes" id="UP000176877"/>
    </source>
</evidence>
<reference evidence="1 2" key="1">
    <citation type="journal article" date="2016" name="Nat. Commun.">
        <title>Thousands of microbial genomes shed light on interconnected biogeochemical processes in an aquifer system.</title>
        <authorList>
            <person name="Anantharaman K."/>
            <person name="Brown C.T."/>
            <person name="Hug L.A."/>
            <person name="Sharon I."/>
            <person name="Castelle C.J."/>
            <person name="Probst A.J."/>
            <person name="Thomas B.C."/>
            <person name="Singh A."/>
            <person name="Wilkins M.J."/>
            <person name="Karaoz U."/>
            <person name="Brodie E.L."/>
            <person name="Williams K.H."/>
            <person name="Hubbard S.S."/>
            <person name="Banfield J.F."/>
        </authorList>
    </citation>
    <scope>NUCLEOTIDE SEQUENCE [LARGE SCALE GENOMIC DNA]</scope>
</reference>
<comment type="caution">
    <text evidence="1">The sequence shown here is derived from an EMBL/GenBank/DDBJ whole genome shotgun (WGS) entry which is preliminary data.</text>
</comment>
<organism evidence="1 2">
    <name type="scientific">Candidatus Falkowbacteria bacterium RIFCSPHIGHO2_02_FULL_42_9</name>
    <dbReference type="NCBI Taxonomy" id="1797986"/>
    <lineage>
        <taxon>Bacteria</taxon>
        <taxon>Candidatus Falkowiibacteriota</taxon>
    </lineage>
</organism>
<protein>
    <recommendedName>
        <fullName evidence="3">30S ribosomal protein S21</fullName>
    </recommendedName>
</protein>
<evidence type="ECO:0008006" key="3">
    <source>
        <dbReference type="Google" id="ProtNLM"/>
    </source>
</evidence>